<dbReference type="Pfam" id="PF00155">
    <property type="entry name" value="Aminotran_1_2"/>
    <property type="match status" value="1"/>
</dbReference>
<accession>A0A859DTJ3</accession>
<keyword evidence="11" id="KW-1185">Reference proteome</keyword>
<organism evidence="8 10">
    <name type="scientific">Caproicibacterium lactatifermentans</name>
    <dbReference type="NCBI Taxonomy" id="2666138"/>
    <lineage>
        <taxon>Bacteria</taxon>
        <taxon>Bacillati</taxon>
        <taxon>Bacillota</taxon>
        <taxon>Clostridia</taxon>
        <taxon>Eubacteriales</taxon>
        <taxon>Oscillospiraceae</taxon>
        <taxon>Caproicibacterium</taxon>
    </lineage>
</organism>
<evidence type="ECO:0000256" key="1">
    <source>
        <dbReference type="ARBA" id="ARBA00001933"/>
    </source>
</evidence>
<dbReference type="PROSITE" id="PS00105">
    <property type="entry name" value="AA_TRANSFER_CLASS_1"/>
    <property type="match status" value="1"/>
</dbReference>
<dbReference type="Gene3D" id="3.90.1150.10">
    <property type="entry name" value="Aspartate Aminotransferase, domain 1"/>
    <property type="match status" value="1"/>
</dbReference>
<evidence type="ECO:0000256" key="2">
    <source>
        <dbReference type="ARBA" id="ARBA00007441"/>
    </source>
</evidence>
<reference evidence="10 11" key="1">
    <citation type="submission" date="2019-11" db="EMBL/GenBank/DDBJ databases">
        <authorList>
            <person name="Ren C."/>
            <person name="Wang H."/>
            <person name="Xu Y."/>
        </authorList>
    </citation>
    <scope>NUCLEOTIDE SEQUENCE [LARGE SCALE GENOMIC DNA]</scope>
    <source>
        <strain evidence="11">JNU-WLY1368</strain>
        <strain evidence="8 10">LBM 19010</strain>
    </source>
</reference>
<dbReference type="KEGG" id="clf:GJQ69_06715"/>
<gene>
    <name evidence="8" type="ORF">GJQ69_06715</name>
    <name evidence="9" type="ORF">GKP14_06810</name>
</gene>
<dbReference type="InterPro" id="IPR004838">
    <property type="entry name" value="NHTrfase_class1_PyrdxlP-BS"/>
</dbReference>
<dbReference type="RefSeq" id="WP_086035414.1">
    <property type="nucleotide sequence ID" value="NZ_CP046051.1"/>
</dbReference>
<keyword evidence="5" id="KW-0663">Pyridoxal phosphate</keyword>
<dbReference type="FunFam" id="3.40.640.10:FF:000033">
    <property type="entry name" value="Aspartate aminotransferase"/>
    <property type="match status" value="1"/>
</dbReference>
<evidence type="ECO:0000313" key="8">
    <source>
        <dbReference type="EMBL" id="QKN24202.1"/>
    </source>
</evidence>
<protein>
    <recommendedName>
        <fullName evidence="6">Aminotransferase</fullName>
        <ecNumber evidence="6">2.6.1.-</ecNumber>
    </recommendedName>
</protein>
<dbReference type="EMBL" id="CP046161">
    <property type="protein sequence ID" value="QKO30729.1"/>
    <property type="molecule type" value="Genomic_DNA"/>
</dbReference>
<evidence type="ECO:0000313" key="11">
    <source>
        <dbReference type="Proteomes" id="UP000509623"/>
    </source>
</evidence>
<dbReference type="GO" id="GO:0030170">
    <property type="term" value="F:pyridoxal phosphate binding"/>
    <property type="evidence" value="ECO:0007669"/>
    <property type="project" value="InterPro"/>
</dbReference>
<dbReference type="SUPFAM" id="SSF53383">
    <property type="entry name" value="PLP-dependent transferases"/>
    <property type="match status" value="1"/>
</dbReference>
<dbReference type="AlphaFoldDB" id="A0A859DTJ3"/>
<evidence type="ECO:0000256" key="4">
    <source>
        <dbReference type="ARBA" id="ARBA00022679"/>
    </source>
</evidence>
<comment type="cofactor">
    <cofactor evidence="1 6">
        <name>pyridoxal 5'-phosphate</name>
        <dbReference type="ChEBI" id="CHEBI:597326"/>
    </cofactor>
</comment>
<dbReference type="InterPro" id="IPR050596">
    <property type="entry name" value="AspAT/PAT-like"/>
</dbReference>
<dbReference type="GO" id="GO:0008483">
    <property type="term" value="F:transaminase activity"/>
    <property type="evidence" value="ECO:0007669"/>
    <property type="project" value="UniProtKB-KW"/>
</dbReference>
<evidence type="ECO:0000313" key="10">
    <source>
        <dbReference type="Proteomes" id="UP000501316"/>
    </source>
</evidence>
<proteinExistence type="inferred from homology"/>
<keyword evidence="3 6" id="KW-0032">Aminotransferase</keyword>
<dbReference type="InterPro" id="IPR015424">
    <property type="entry name" value="PyrdxlP-dep_Trfase"/>
</dbReference>
<dbReference type="InterPro" id="IPR015421">
    <property type="entry name" value="PyrdxlP-dep_Trfase_major"/>
</dbReference>
<dbReference type="InterPro" id="IPR004839">
    <property type="entry name" value="Aminotransferase_I/II_large"/>
</dbReference>
<name>A0A859DTJ3_9FIRM</name>
<comment type="similarity">
    <text evidence="2 6">Belongs to the class-I pyridoxal-phosphate-dependent aminotransferase family.</text>
</comment>
<evidence type="ECO:0000256" key="5">
    <source>
        <dbReference type="ARBA" id="ARBA00022898"/>
    </source>
</evidence>
<dbReference type="Gene3D" id="3.40.640.10">
    <property type="entry name" value="Type I PLP-dependent aspartate aminotransferase-like (Major domain)"/>
    <property type="match status" value="1"/>
</dbReference>
<dbReference type="InterPro" id="IPR015422">
    <property type="entry name" value="PyrdxlP-dep_Trfase_small"/>
</dbReference>
<evidence type="ECO:0000256" key="6">
    <source>
        <dbReference type="RuleBase" id="RU000481"/>
    </source>
</evidence>
<dbReference type="CDD" id="cd00609">
    <property type="entry name" value="AAT_like"/>
    <property type="match status" value="1"/>
</dbReference>
<dbReference type="EC" id="2.6.1.-" evidence="6"/>
<dbReference type="EMBL" id="CP046051">
    <property type="protein sequence ID" value="QKN24202.1"/>
    <property type="molecule type" value="Genomic_DNA"/>
</dbReference>
<evidence type="ECO:0000256" key="3">
    <source>
        <dbReference type="ARBA" id="ARBA00022576"/>
    </source>
</evidence>
<dbReference type="Proteomes" id="UP000501316">
    <property type="component" value="Chromosome"/>
</dbReference>
<dbReference type="PANTHER" id="PTHR46383">
    <property type="entry name" value="ASPARTATE AMINOTRANSFERASE"/>
    <property type="match status" value="1"/>
</dbReference>
<evidence type="ECO:0000313" key="9">
    <source>
        <dbReference type="EMBL" id="QKO30729.1"/>
    </source>
</evidence>
<reference evidence="9" key="3">
    <citation type="journal article" date="2022" name="Int. J. Syst. Evol. Microbiol.">
        <title>Caproicibacterium lactatifermentans sp. nov., isolated from pit clay used for the production of Chinese strong aroma-type liquor.</title>
        <authorList>
            <person name="Wang H."/>
            <person name="Gu Y."/>
            <person name="Zhao D."/>
            <person name="Qiao Z."/>
            <person name="Zheng J."/>
            <person name="Gao J."/>
            <person name="Ren C."/>
            <person name="Xu Y."/>
        </authorList>
    </citation>
    <scope>NUCLEOTIDE SEQUENCE</scope>
    <source>
        <strain evidence="9">JNU-WLY1368</strain>
    </source>
</reference>
<evidence type="ECO:0000259" key="7">
    <source>
        <dbReference type="Pfam" id="PF00155"/>
    </source>
</evidence>
<feature type="domain" description="Aminotransferase class I/classII large" evidence="7">
    <location>
        <begin position="45"/>
        <end position="395"/>
    </location>
</feature>
<sequence length="407" mass="45924">MPPRKRTRGGTCSVIDYTERLNSNIQALKPSGIRKFFDIASEMEDVISLSIGEPDFVTPWHIRQTGIRSLEDGKTFYSPNRGFMELREEICRWFQRHYHIAYEPKTECLVTVGGSEAIDNCIRALIQPGDEVLIPQPSFVCYQPLTEMAGGVPVILETKAENGFRLTPKELKAAITPRTKLLILPYPNNPTGAVMRRENLNALADVLRGTDILVMSDEIYSELTYGDTRHVTFSDIPDMRERTIVVNGFSKAFAMTGWRLGYALGPAPIIQQMTKLHQYAIMSAPTMSQLAAVEAMRNGDNDCVYMREQYDMRRRLIVDGFNKLGLSCFEPEGAFYVFPCIRSSGLSSEDFCEKLIHEEHVAVVPGNAFGDCGEGFVRVSYSYSIKHITEALSRIRHFMQSHHANTL</sequence>
<reference evidence="9" key="2">
    <citation type="journal article" date="2021" name="Appl. Environ. Microbiol.">
        <title>Adaptability of a Caproate-Producing Bacterium Contributes to Its Dominance in an Anaerobic Fermentation System.</title>
        <authorList>
            <person name="Wang H."/>
            <person name="Gu Y."/>
            <person name="Zhou W."/>
            <person name="Zhao D."/>
            <person name="Qiao Z."/>
            <person name="Zheng J."/>
            <person name="Gao J."/>
            <person name="Chen X."/>
            <person name="Ren C."/>
            <person name="Xu Y."/>
        </authorList>
    </citation>
    <scope>NUCLEOTIDE SEQUENCE</scope>
    <source>
        <strain evidence="9">JNU-WLY1368</strain>
    </source>
</reference>
<dbReference type="GO" id="GO:0006520">
    <property type="term" value="P:amino acid metabolic process"/>
    <property type="evidence" value="ECO:0007669"/>
    <property type="project" value="InterPro"/>
</dbReference>
<keyword evidence="4 6" id="KW-0808">Transferase</keyword>
<dbReference type="PANTHER" id="PTHR46383:SF3">
    <property type="entry name" value="ASPARTATE AMINOTRANSFERASE-RELATED"/>
    <property type="match status" value="1"/>
</dbReference>
<dbReference type="Proteomes" id="UP000509623">
    <property type="component" value="Chromosome"/>
</dbReference>